<dbReference type="Gene3D" id="3.90.1030.20">
    <property type="entry name" value="DNA polymerase delta, p66 (Cdc27) subunit, wHTH domain"/>
    <property type="match status" value="1"/>
</dbReference>
<dbReference type="STRING" id="7719.ENSCINP00000035623"/>
<accession>A0A1W2WDZ6</accession>
<dbReference type="OrthoDB" id="514823at2759"/>
<dbReference type="Proteomes" id="UP000008144">
    <property type="component" value="Unassembled WGS sequence"/>
</dbReference>
<feature type="compositionally biased region" description="Basic and acidic residues" evidence="5">
    <location>
        <begin position="248"/>
        <end position="258"/>
    </location>
</feature>
<feature type="region of interest" description="Disordered" evidence="5">
    <location>
        <begin position="212"/>
        <end position="389"/>
    </location>
</feature>
<feature type="compositionally biased region" description="Polar residues" evidence="5">
    <location>
        <begin position="184"/>
        <end position="193"/>
    </location>
</feature>
<dbReference type="GeneTree" id="ENSGT00940000163239"/>
<dbReference type="GO" id="GO:1904161">
    <property type="term" value="P:DNA synthesis involved in UV-damage excision repair"/>
    <property type="evidence" value="ECO:0000318"/>
    <property type="project" value="GO_Central"/>
</dbReference>
<feature type="compositionally biased region" description="Basic and acidic residues" evidence="5">
    <location>
        <begin position="212"/>
        <end position="224"/>
    </location>
</feature>
<evidence type="ECO:0000256" key="4">
    <source>
        <dbReference type="ARBA" id="ARBA00023242"/>
    </source>
</evidence>
<evidence type="ECO:0000256" key="2">
    <source>
        <dbReference type="ARBA" id="ARBA00017589"/>
    </source>
</evidence>
<dbReference type="GO" id="GO:0043625">
    <property type="term" value="C:delta DNA polymerase complex"/>
    <property type="evidence" value="ECO:0000318"/>
    <property type="project" value="GO_Central"/>
</dbReference>
<dbReference type="InParanoid" id="H2Y139"/>
<dbReference type="KEGG" id="cin:100175682"/>
<evidence type="ECO:0000313" key="7">
    <source>
        <dbReference type="Proteomes" id="UP000008144"/>
    </source>
</evidence>
<evidence type="ECO:0000313" key="6">
    <source>
        <dbReference type="Ensembl" id="ENSCINP00000035623.1"/>
    </source>
</evidence>
<comment type="subcellular location">
    <subcellularLocation>
        <location evidence="1">Nucleus</location>
    </subcellularLocation>
</comment>
<dbReference type="GO" id="GO:0006297">
    <property type="term" value="P:nucleotide-excision repair, DNA gap filling"/>
    <property type="evidence" value="ECO:0000318"/>
    <property type="project" value="GO_Central"/>
</dbReference>
<reference evidence="6" key="2">
    <citation type="submission" date="2025-08" db="UniProtKB">
        <authorList>
            <consortium name="Ensembl"/>
        </authorList>
    </citation>
    <scope>IDENTIFICATION</scope>
</reference>
<evidence type="ECO:0000256" key="1">
    <source>
        <dbReference type="ARBA" id="ARBA00004123"/>
    </source>
</evidence>
<feature type="compositionally biased region" description="Basic residues" evidence="5">
    <location>
        <begin position="310"/>
        <end position="327"/>
    </location>
</feature>
<dbReference type="PANTHER" id="PTHR17598">
    <property type="entry name" value="DNA POLYMERASE DELTA SUBUNIT 3"/>
    <property type="match status" value="1"/>
</dbReference>
<feature type="compositionally biased region" description="Basic and acidic residues" evidence="5">
    <location>
        <begin position="286"/>
        <end position="309"/>
    </location>
</feature>
<dbReference type="AlphaFoldDB" id="H2Y139"/>
<dbReference type="InterPro" id="IPR019038">
    <property type="entry name" value="POLD3"/>
</dbReference>
<feature type="compositionally biased region" description="Polar residues" evidence="5">
    <location>
        <begin position="226"/>
        <end position="245"/>
    </location>
</feature>
<dbReference type="Pfam" id="PF09507">
    <property type="entry name" value="CDC27"/>
    <property type="match status" value="1"/>
</dbReference>
<dbReference type="FunFam" id="3.90.1030.20:FF:000002">
    <property type="entry name" value="DNA polymerase delta subunit"/>
    <property type="match status" value="1"/>
</dbReference>
<evidence type="ECO:0000256" key="3">
    <source>
        <dbReference type="ARBA" id="ARBA00022705"/>
    </source>
</evidence>
<reference evidence="7" key="1">
    <citation type="journal article" date="2002" name="Science">
        <title>The draft genome of Ciona intestinalis: insights into chordate and vertebrate origins.</title>
        <authorList>
            <person name="Dehal P."/>
            <person name="Satou Y."/>
            <person name="Campbell R.K."/>
            <person name="Chapman J."/>
            <person name="Degnan B."/>
            <person name="De Tomaso A."/>
            <person name="Davidson B."/>
            <person name="Di Gregorio A."/>
            <person name="Gelpke M."/>
            <person name="Goodstein D.M."/>
            <person name="Harafuji N."/>
            <person name="Hastings K.E."/>
            <person name="Ho I."/>
            <person name="Hotta K."/>
            <person name="Huang W."/>
            <person name="Kawashima T."/>
            <person name="Lemaire P."/>
            <person name="Martinez D."/>
            <person name="Meinertzhagen I.A."/>
            <person name="Necula S."/>
            <person name="Nonaka M."/>
            <person name="Putnam N."/>
            <person name="Rash S."/>
            <person name="Saiga H."/>
            <person name="Satake M."/>
            <person name="Terry A."/>
            <person name="Yamada L."/>
            <person name="Wang H.G."/>
            <person name="Awazu S."/>
            <person name="Azumi K."/>
            <person name="Boore J."/>
            <person name="Branno M."/>
            <person name="Chin-Bow S."/>
            <person name="DeSantis R."/>
            <person name="Doyle S."/>
            <person name="Francino P."/>
            <person name="Keys D.N."/>
            <person name="Haga S."/>
            <person name="Hayashi H."/>
            <person name="Hino K."/>
            <person name="Imai K.S."/>
            <person name="Inaba K."/>
            <person name="Kano S."/>
            <person name="Kobayashi K."/>
            <person name="Kobayashi M."/>
            <person name="Lee B.I."/>
            <person name="Makabe K.W."/>
            <person name="Manohar C."/>
            <person name="Matassi G."/>
            <person name="Medina M."/>
            <person name="Mochizuki Y."/>
            <person name="Mount S."/>
            <person name="Morishita T."/>
            <person name="Miura S."/>
            <person name="Nakayama A."/>
            <person name="Nishizaka S."/>
            <person name="Nomoto H."/>
            <person name="Ohta F."/>
            <person name="Oishi K."/>
            <person name="Rigoutsos I."/>
            <person name="Sano M."/>
            <person name="Sasaki A."/>
            <person name="Sasakura Y."/>
            <person name="Shoguchi E."/>
            <person name="Shin-i T."/>
            <person name="Spagnuolo A."/>
            <person name="Stainier D."/>
            <person name="Suzuki M.M."/>
            <person name="Tassy O."/>
            <person name="Takatori N."/>
            <person name="Tokuoka M."/>
            <person name="Yagi K."/>
            <person name="Yoshizaki F."/>
            <person name="Wada S."/>
            <person name="Zhang C."/>
            <person name="Hyatt P.D."/>
            <person name="Larimer F."/>
            <person name="Detter C."/>
            <person name="Doggett N."/>
            <person name="Glavina T."/>
            <person name="Hawkins T."/>
            <person name="Richardson P."/>
            <person name="Lucas S."/>
            <person name="Kohara Y."/>
            <person name="Levine M."/>
            <person name="Satoh N."/>
            <person name="Rokhsar D.S."/>
        </authorList>
    </citation>
    <scope>NUCLEOTIDE SEQUENCE [LARGE SCALE GENOMIC DNA]</scope>
</reference>
<keyword evidence="4" id="KW-0539">Nucleus</keyword>
<reference evidence="6" key="3">
    <citation type="submission" date="2025-09" db="UniProtKB">
        <authorList>
            <consortium name="Ensembl"/>
        </authorList>
    </citation>
    <scope>IDENTIFICATION</scope>
</reference>
<dbReference type="HOGENOM" id="CLU_047571_0_0_1"/>
<dbReference type="Ensembl" id="ENSCINT00000035325.1">
    <property type="protein sequence ID" value="ENSCINP00000035623.1"/>
    <property type="gene ID" value="ENSCING00000018326.1"/>
</dbReference>
<name>H2Y139_CIOIN</name>
<feature type="region of interest" description="Disordered" evidence="5">
    <location>
        <begin position="420"/>
        <end position="469"/>
    </location>
</feature>
<dbReference type="GeneID" id="100175682"/>
<sequence>MHGSEHDMDMYLCTLDELVEDDKKIVTYKCLSQELAISASKSKELLKLYSKNAEKNNVSIIYCVTGRTKTGIRVVLVQDSQLENAKSKMHKVFSCEPYSVQKSKLTDPSALYAADYEMTKKLLYKCGSYGSVRFNGSTALTDDEINQARTALATTAAANESENTIKHETTQQKSKKISPKSSKTGINNMFGTSSSKVIANGTKIVKPAEQVEIKKEQTKNEKPVQSKPSVSTTNKKSKSHMQSFMTKGKGDLFAESKSSKPSAQIKKEATPPLAEEPSLDINDDFESPKVKVEQEQNEIVKKPEPEKSKKSTSKQKIKKNSGSKKQSRTNSEELPAKKRRRIQEFSSSSEDEAMEEEEEEGSPDIIPASPPPLPKPSRSCIKVGEKNPRKRRVLKSKTFVDADGSMLTEKEWVEEACSDNDYDKRDSDDKKVAKQTDEPKVQKKVSPVAEKSSLKKSKQSSLMGFFSKK</sequence>
<dbReference type="InterPro" id="IPR041913">
    <property type="entry name" value="POLD3_sf"/>
</dbReference>
<gene>
    <name evidence="6" type="primary">LOC100175682</name>
</gene>
<keyword evidence="7" id="KW-1185">Reference proteome</keyword>
<dbReference type="RefSeq" id="XP_002125821.1">
    <property type="nucleotide sequence ID" value="XM_002125785.5"/>
</dbReference>
<proteinExistence type="predicted"/>
<keyword evidence="3" id="KW-0235">DNA replication</keyword>
<feature type="compositionally biased region" description="Acidic residues" evidence="5">
    <location>
        <begin position="349"/>
        <end position="362"/>
    </location>
</feature>
<evidence type="ECO:0000256" key="5">
    <source>
        <dbReference type="SAM" id="MobiDB-lite"/>
    </source>
</evidence>
<protein>
    <recommendedName>
        <fullName evidence="2">DNA polymerase delta subunit 3</fullName>
    </recommendedName>
</protein>
<feature type="region of interest" description="Disordered" evidence="5">
    <location>
        <begin position="156"/>
        <end position="193"/>
    </location>
</feature>
<organism evidence="6 7">
    <name type="scientific">Ciona intestinalis</name>
    <name type="common">Transparent sea squirt</name>
    <name type="synonym">Ascidia intestinalis</name>
    <dbReference type="NCBI Taxonomy" id="7719"/>
    <lineage>
        <taxon>Eukaryota</taxon>
        <taxon>Metazoa</taxon>
        <taxon>Chordata</taxon>
        <taxon>Tunicata</taxon>
        <taxon>Ascidiacea</taxon>
        <taxon>Phlebobranchia</taxon>
        <taxon>Cionidae</taxon>
        <taxon>Ciona</taxon>
    </lineage>
</organism>
<dbReference type="OMA" id="QMLYDFH"/>
<dbReference type="PANTHER" id="PTHR17598:SF13">
    <property type="entry name" value="DNA POLYMERASE DELTA SUBUNIT 3"/>
    <property type="match status" value="1"/>
</dbReference>
<dbReference type="GO" id="GO:0006271">
    <property type="term" value="P:DNA strand elongation involved in DNA replication"/>
    <property type="evidence" value="ECO:0000318"/>
    <property type="project" value="GO_Central"/>
</dbReference>
<feature type="compositionally biased region" description="Basic and acidic residues" evidence="5">
    <location>
        <begin position="421"/>
        <end position="441"/>
    </location>
</feature>
<accession>H2Y139</accession>